<dbReference type="InterPro" id="IPR033453">
    <property type="entry name" value="Glyco_hydro_30_TIM-barrel"/>
</dbReference>
<dbReference type="PANTHER" id="PTHR11069">
    <property type="entry name" value="GLUCOSYLCERAMIDASE"/>
    <property type="match status" value="1"/>
</dbReference>
<dbReference type="Pfam" id="PF02055">
    <property type="entry name" value="Glyco_hydro_30"/>
    <property type="match status" value="1"/>
</dbReference>
<dbReference type="InterPro" id="IPR017853">
    <property type="entry name" value="GH"/>
</dbReference>
<dbReference type="Gene3D" id="3.20.20.80">
    <property type="entry name" value="Glycosidases"/>
    <property type="match status" value="1"/>
</dbReference>
<dbReference type="AlphaFoldDB" id="X1TP00"/>
<evidence type="ECO:0000256" key="3">
    <source>
        <dbReference type="ARBA" id="ARBA00022801"/>
    </source>
</evidence>
<dbReference type="GO" id="GO:0006665">
    <property type="term" value="P:sphingolipid metabolic process"/>
    <property type="evidence" value="ECO:0007669"/>
    <property type="project" value="InterPro"/>
</dbReference>
<keyword evidence="2" id="KW-0732">Signal</keyword>
<evidence type="ECO:0000259" key="4">
    <source>
        <dbReference type="Pfam" id="PF02055"/>
    </source>
</evidence>
<proteinExistence type="inferred from homology"/>
<dbReference type="SUPFAM" id="SSF51445">
    <property type="entry name" value="(Trans)glycosidases"/>
    <property type="match status" value="1"/>
</dbReference>
<evidence type="ECO:0000256" key="1">
    <source>
        <dbReference type="ARBA" id="ARBA00005382"/>
    </source>
</evidence>
<dbReference type="GO" id="GO:0004348">
    <property type="term" value="F:glucosylceramidase activity"/>
    <property type="evidence" value="ECO:0007669"/>
    <property type="project" value="InterPro"/>
</dbReference>
<dbReference type="InterPro" id="IPR001139">
    <property type="entry name" value="Glyco_hydro_30"/>
</dbReference>
<name>X1TP00_9ZZZZ</name>
<evidence type="ECO:0000256" key="2">
    <source>
        <dbReference type="ARBA" id="ARBA00022729"/>
    </source>
</evidence>
<dbReference type="EMBL" id="BARW01024541">
    <property type="protein sequence ID" value="GAI93096.1"/>
    <property type="molecule type" value="Genomic_DNA"/>
</dbReference>
<gene>
    <name evidence="5" type="ORF">S12H4_40441</name>
</gene>
<protein>
    <recommendedName>
        <fullName evidence="4">Glycosyl hydrolase family 30 TIM-barrel domain-containing protein</fullName>
    </recommendedName>
</protein>
<comment type="caution">
    <text evidence="5">The sequence shown here is derived from an EMBL/GenBank/DDBJ whole genome shotgun (WGS) entry which is preliminary data.</text>
</comment>
<dbReference type="GO" id="GO:0016020">
    <property type="term" value="C:membrane"/>
    <property type="evidence" value="ECO:0007669"/>
    <property type="project" value="GOC"/>
</dbReference>
<reference evidence="5" key="1">
    <citation type="journal article" date="2014" name="Front. Microbiol.">
        <title>High frequency of phylogenetically diverse reductive dehalogenase-homologous genes in deep subseafloor sedimentary metagenomes.</title>
        <authorList>
            <person name="Kawai M."/>
            <person name="Futagami T."/>
            <person name="Toyoda A."/>
            <person name="Takaki Y."/>
            <person name="Nishi S."/>
            <person name="Hori S."/>
            <person name="Arai W."/>
            <person name="Tsubouchi T."/>
            <person name="Morono Y."/>
            <person name="Uchiyama I."/>
            <person name="Ito T."/>
            <person name="Fujiyama A."/>
            <person name="Inagaki F."/>
            <person name="Takami H."/>
        </authorList>
    </citation>
    <scope>NUCLEOTIDE SEQUENCE</scope>
    <source>
        <strain evidence="5">Expedition CK06-06</strain>
    </source>
</reference>
<sequence>VNFYLDDVEVLGRTPEPPEPPKPDAAGSVNMGTVYQELEGFGAAGAWYGGWLTAHPQKNEIYDVLFGQLGLDIYRLRNIYQIYDDWSSGLNTNSEIIQAAETSLGHPIKIMISSWSPPAYLKSNESTARGTLARHPGGGYKYSEFAKWWADSLTEYARHGIHADYVNIQNEPEFLADHDSCKFTPAETSEWAGYNLAFEAVYQELASRMTDMPKLLASDSFGCSASRAYIDELIDPSHVYGYAHHLYADGDFDNPDSFIPAMV</sequence>
<feature type="non-terminal residue" evidence="5">
    <location>
        <position position="1"/>
    </location>
</feature>
<feature type="non-terminal residue" evidence="5">
    <location>
        <position position="263"/>
    </location>
</feature>
<evidence type="ECO:0000313" key="5">
    <source>
        <dbReference type="EMBL" id="GAI93096.1"/>
    </source>
</evidence>
<accession>X1TP00</accession>
<organism evidence="5">
    <name type="scientific">marine sediment metagenome</name>
    <dbReference type="NCBI Taxonomy" id="412755"/>
    <lineage>
        <taxon>unclassified sequences</taxon>
        <taxon>metagenomes</taxon>
        <taxon>ecological metagenomes</taxon>
    </lineage>
</organism>
<feature type="domain" description="Glycosyl hydrolase family 30 TIM-barrel" evidence="4">
    <location>
        <begin position="97"/>
        <end position="178"/>
    </location>
</feature>
<comment type="similarity">
    <text evidence="1">Belongs to the glycosyl hydrolase 30 family.</text>
</comment>
<keyword evidence="3" id="KW-0378">Hydrolase</keyword>